<dbReference type="PROSITE" id="PS50104">
    <property type="entry name" value="TIR"/>
    <property type="match status" value="1"/>
</dbReference>
<dbReference type="EMBL" id="JACHMC010000002">
    <property type="protein sequence ID" value="MBB4883980.1"/>
    <property type="molecule type" value="Genomic_DNA"/>
</dbReference>
<dbReference type="InterPro" id="IPR035897">
    <property type="entry name" value="Toll_tir_struct_dom_sf"/>
</dbReference>
<evidence type="ECO:0000313" key="2">
    <source>
        <dbReference type="EMBL" id="MBB4883980.1"/>
    </source>
</evidence>
<sequence length="164" mass="17795">MPSEERTFAPVARQAEQIARSYPDRRDIFLCHAWDDRQEAALELHDLLRTYGATVWFSEYDVGLGKSLLTEIDKGLRSSRVGIVLVTPSMLTTLDRATGIASKELAALLATDRVIPLAHGTDFDALREVSPLLGARSGLTTGDALSLEEAAKKIAAATAAQEND</sequence>
<name>A0A7W7L5B9_9MICC</name>
<evidence type="ECO:0000313" key="3">
    <source>
        <dbReference type="Proteomes" id="UP000560081"/>
    </source>
</evidence>
<accession>A0A7W7L5B9</accession>
<dbReference type="AlphaFoldDB" id="A0A7W7L5B9"/>
<protein>
    <recommendedName>
        <fullName evidence="1">TIR domain-containing protein</fullName>
    </recommendedName>
</protein>
<reference evidence="2 3" key="1">
    <citation type="submission" date="2020-08" db="EMBL/GenBank/DDBJ databases">
        <title>Sequencing the genomes of 1000 actinobacteria strains.</title>
        <authorList>
            <person name="Klenk H.-P."/>
        </authorList>
    </citation>
    <scope>NUCLEOTIDE SEQUENCE [LARGE SCALE GENOMIC DNA]</scope>
    <source>
        <strain evidence="2 3">DSM 19079</strain>
    </source>
</reference>
<organism evidence="2 3">
    <name type="scientific">Micrococcus flavus</name>
    <dbReference type="NCBI Taxonomy" id="384602"/>
    <lineage>
        <taxon>Bacteria</taxon>
        <taxon>Bacillati</taxon>
        <taxon>Actinomycetota</taxon>
        <taxon>Actinomycetes</taxon>
        <taxon>Micrococcales</taxon>
        <taxon>Micrococcaceae</taxon>
        <taxon>Micrococcus</taxon>
    </lineage>
</organism>
<dbReference type="SUPFAM" id="SSF52200">
    <property type="entry name" value="Toll/Interleukin receptor TIR domain"/>
    <property type="match status" value="1"/>
</dbReference>
<comment type="caution">
    <text evidence="2">The sequence shown here is derived from an EMBL/GenBank/DDBJ whole genome shotgun (WGS) entry which is preliminary data.</text>
</comment>
<dbReference type="RefSeq" id="WP_229667503.1">
    <property type="nucleotide sequence ID" value="NZ_BMLA01000013.1"/>
</dbReference>
<feature type="domain" description="TIR" evidence="1">
    <location>
        <begin position="24"/>
        <end position="158"/>
    </location>
</feature>
<dbReference type="Pfam" id="PF13676">
    <property type="entry name" value="TIR_2"/>
    <property type="match status" value="1"/>
</dbReference>
<dbReference type="Proteomes" id="UP000560081">
    <property type="component" value="Unassembled WGS sequence"/>
</dbReference>
<evidence type="ECO:0000259" key="1">
    <source>
        <dbReference type="PROSITE" id="PS50104"/>
    </source>
</evidence>
<keyword evidence="3" id="KW-1185">Reference proteome</keyword>
<dbReference type="InterPro" id="IPR000157">
    <property type="entry name" value="TIR_dom"/>
</dbReference>
<dbReference type="Gene3D" id="3.40.50.10140">
    <property type="entry name" value="Toll/interleukin-1 receptor homology (TIR) domain"/>
    <property type="match status" value="1"/>
</dbReference>
<gene>
    <name evidence="2" type="ORF">BJ976_002388</name>
</gene>
<dbReference type="GO" id="GO:0007165">
    <property type="term" value="P:signal transduction"/>
    <property type="evidence" value="ECO:0007669"/>
    <property type="project" value="InterPro"/>
</dbReference>
<proteinExistence type="predicted"/>